<accession>A0A6C0IJ62</accession>
<sequence length="118" mass="13539">MASTRNKNMPGDYYLEQRDNKLTNNYELYKNSQYGKAYKDALPCLGFNPSQMPRETFAYNAIEIESALFGINSTNLVHPQAPVTPEMKTIPTIKYFNTVPLFMPAPLVIENKQRPYPI</sequence>
<protein>
    <submittedName>
        <fullName evidence="1">Uncharacterized protein</fullName>
    </submittedName>
</protein>
<organism evidence="1">
    <name type="scientific">viral metagenome</name>
    <dbReference type="NCBI Taxonomy" id="1070528"/>
    <lineage>
        <taxon>unclassified sequences</taxon>
        <taxon>metagenomes</taxon>
        <taxon>organismal metagenomes</taxon>
    </lineage>
</organism>
<proteinExistence type="predicted"/>
<reference evidence="1" key="1">
    <citation type="journal article" date="2020" name="Nature">
        <title>Giant virus diversity and host interactions through global metagenomics.</title>
        <authorList>
            <person name="Schulz F."/>
            <person name="Roux S."/>
            <person name="Paez-Espino D."/>
            <person name="Jungbluth S."/>
            <person name="Walsh D.A."/>
            <person name="Denef V.J."/>
            <person name="McMahon K.D."/>
            <person name="Konstantinidis K.T."/>
            <person name="Eloe-Fadrosh E.A."/>
            <person name="Kyrpides N.C."/>
            <person name="Woyke T."/>
        </authorList>
    </citation>
    <scope>NUCLEOTIDE SEQUENCE</scope>
    <source>
        <strain evidence="1">GVMAG-M-3300023184-89</strain>
    </source>
</reference>
<dbReference type="EMBL" id="MN740194">
    <property type="protein sequence ID" value="QHT92839.1"/>
    <property type="molecule type" value="Genomic_DNA"/>
</dbReference>
<evidence type="ECO:0000313" key="1">
    <source>
        <dbReference type="EMBL" id="QHT92839.1"/>
    </source>
</evidence>
<name>A0A6C0IJ62_9ZZZZ</name>
<dbReference type="AlphaFoldDB" id="A0A6C0IJ62"/>